<dbReference type="OrthoDB" id="409136at2759"/>
<gene>
    <name evidence="6" type="ORF">BCR43DRAFT_498404</name>
</gene>
<dbReference type="FunFam" id="2.20.25.10:FF:000011">
    <property type="entry name" value="peptide-N(4)-(N-acetyl-beta- glucosaminyl)asparagine amidase"/>
    <property type="match status" value="1"/>
</dbReference>
<dbReference type="AlphaFoldDB" id="A0A1X2H0V9"/>
<keyword evidence="3" id="KW-0862">Zinc</keyword>
<keyword evidence="7" id="KW-1185">Reference proteome</keyword>
<comment type="caution">
    <text evidence="6">The sequence shown here is derived from an EMBL/GenBank/DDBJ whole genome shotgun (WGS) entry which is preliminary data.</text>
</comment>
<dbReference type="GO" id="GO:0036503">
    <property type="term" value="P:ERAD pathway"/>
    <property type="evidence" value="ECO:0007669"/>
    <property type="project" value="EnsemblFungi"/>
</dbReference>
<sequence length="363" mass="42608">MEASAINAIATRITQEWVQQLRQRGRDIPSTIHITPNEHMLVVQLTLMWATLDLRHLTIPKAIKEQSFLDELRMYSRRVLRYEDKELLDRALEVIPVHRFYEEAAEKPNAPLDDEVIRRLLHWFKNDFFTWINQPPCDFCGASETQSAGTADPSEDDRRWGARIVELYKCTKCRKVTRFARYNDPGKLLETRRGRCGEWANCFTLCCRAIGSEARLVLDKTDHVWTEIYSENKQRWVHCDPAEEAFDQPMLYTVGWGKKLTYCIGFSCDEAVDVTKRYTKDWSQVLERRNLVDENVLAKFLDDLSAERQKDLPQERKAILKERRMREKKELDETTPGIKESETVGRQSGLFPKWKKARGEYRG</sequence>
<evidence type="ECO:0000259" key="5">
    <source>
        <dbReference type="SMART" id="SM00460"/>
    </source>
</evidence>
<comment type="similarity">
    <text evidence="1">Belongs to the transglutaminase-like superfamily. PNGase family.</text>
</comment>
<dbReference type="SMART" id="SM00460">
    <property type="entry name" value="TGc"/>
    <property type="match status" value="1"/>
</dbReference>
<dbReference type="Gene3D" id="2.20.25.10">
    <property type="match status" value="1"/>
</dbReference>
<evidence type="ECO:0000256" key="1">
    <source>
        <dbReference type="ARBA" id="ARBA00009390"/>
    </source>
</evidence>
<dbReference type="Proteomes" id="UP000242180">
    <property type="component" value="Unassembled WGS sequence"/>
</dbReference>
<dbReference type="InParanoid" id="A0A1X2H0V9"/>
<dbReference type="Gene3D" id="3.10.620.30">
    <property type="match status" value="1"/>
</dbReference>
<dbReference type="STRING" id="13706.A0A1X2H0V9"/>
<dbReference type="FunCoup" id="A0A1X2H0V9">
    <property type="interactions" value="107"/>
</dbReference>
<dbReference type="GO" id="GO:0000224">
    <property type="term" value="F:peptide-N4-(N-acetyl-beta-glucosaminyl)asparagine amidase activity"/>
    <property type="evidence" value="ECO:0007669"/>
    <property type="project" value="EnsemblFungi"/>
</dbReference>
<dbReference type="OMA" id="NDFFTWI"/>
<dbReference type="PANTHER" id="PTHR12143">
    <property type="entry name" value="PEPTIDE N-GLYCANASE PNGASE -RELATED"/>
    <property type="match status" value="1"/>
</dbReference>
<feature type="region of interest" description="Disordered" evidence="4">
    <location>
        <begin position="326"/>
        <end position="363"/>
    </location>
</feature>
<evidence type="ECO:0000256" key="3">
    <source>
        <dbReference type="ARBA" id="ARBA00022833"/>
    </source>
</evidence>
<dbReference type="SUPFAM" id="SSF54001">
    <property type="entry name" value="Cysteine proteinases"/>
    <property type="match status" value="1"/>
</dbReference>
<dbReference type="GO" id="GO:0046872">
    <property type="term" value="F:metal ion binding"/>
    <property type="evidence" value="ECO:0007669"/>
    <property type="project" value="UniProtKB-KW"/>
</dbReference>
<name>A0A1X2H0V9_SYNRA</name>
<evidence type="ECO:0000256" key="2">
    <source>
        <dbReference type="ARBA" id="ARBA00022723"/>
    </source>
</evidence>
<dbReference type="PANTHER" id="PTHR12143:SF19">
    <property type="entry name" value="PEPTIDE-N(4)-(N-ACETYL-BETA-GLUCOSAMINYL)ASPARAGINE AMIDASE"/>
    <property type="match status" value="1"/>
</dbReference>
<dbReference type="GO" id="GO:0005829">
    <property type="term" value="C:cytosol"/>
    <property type="evidence" value="ECO:0007669"/>
    <property type="project" value="TreeGrafter"/>
</dbReference>
<dbReference type="GO" id="GO:0051787">
    <property type="term" value="F:misfolded protein binding"/>
    <property type="evidence" value="ECO:0007669"/>
    <property type="project" value="EnsemblFungi"/>
</dbReference>
<dbReference type="EMBL" id="MCGN01000011">
    <property type="protein sequence ID" value="ORY91045.1"/>
    <property type="molecule type" value="Genomic_DNA"/>
</dbReference>
<reference evidence="6 7" key="1">
    <citation type="submission" date="2016-07" db="EMBL/GenBank/DDBJ databases">
        <title>Pervasive Adenine N6-methylation of Active Genes in Fungi.</title>
        <authorList>
            <consortium name="DOE Joint Genome Institute"/>
            <person name="Mondo S.J."/>
            <person name="Dannebaum R.O."/>
            <person name="Kuo R.C."/>
            <person name="Labutti K."/>
            <person name="Haridas S."/>
            <person name="Kuo A."/>
            <person name="Salamov A."/>
            <person name="Ahrendt S.R."/>
            <person name="Lipzen A."/>
            <person name="Sullivan W."/>
            <person name="Andreopoulos W.B."/>
            <person name="Clum A."/>
            <person name="Lindquist E."/>
            <person name="Daum C."/>
            <person name="Ramamoorthy G.K."/>
            <person name="Gryganskyi A."/>
            <person name="Culley D."/>
            <person name="Magnuson J.K."/>
            <person name="James T.Y."/>
            <person name="O'Malley M.A."/>
            <person name="Stajich J.E."/>
            <person name="Spatafora J.W."/>
            <person name="Visel A."/>
            <person name="Grigoriev I.V."/>
        </authorList>
    </citation>
    <scope>NUCLEOTIDE SEQUENCE [LARGE SCALE GENOMIC DNA]</scope>
    <source>
        <strain evidence="6 7">NRRL 2496</strain>
    </source>
</reference>
<keyword evidence="2" id="KW-0479">Metal-binding</keyword>
<evidence type="ECO:0000313" key="7">
    <source>
        <dbReference type="Proteomes" id="UP000242180"/>
    </source>
</evidence>
<accession>A0A1X2H0V9</accession>
<protein>
    <recommendedName>
        <fullName evidence="5">Transglutaminase-like domain-containing protein</fullName>
    </recommendedName>
</protein>
<dbReference type="Pfam" id="PF01841">
    <property type="entry name" value="Transglut_core"/>
    <property type="match status" value="1"/>
</dbReference>
<dbReference type="InterPro" id="IPR050883">
    <property type="entry name" value="PNGase"/>
</dbReference>
<dbReference type="GO" id="GO:0005634">
    <property type="term" value="C:nucleus"/>
    <property type="evidence" value="ECO:0007669"/>
    <property type="project" value="TreeGrafter"/>
</dbReference>
<evidence type="ECO:0000256" key="4">
    <source>
        <dbReference type="SAM" id="MobiDB-lite"/>
    </source>
</evidence>
<dbReference type="GO" id="GO:0006516">
    <property type="term" value="P:glycoprotein catabolic process"/>
    <property type="evidence" value="ECO:0007669"/>
    <property type="project" value="TreeGrafter"/>
</dbReference>
<feature type="domain" description="Transglutaminase-like" evidence="5">
    <location>
        <begin position="188"/>
        <end position="243"/>
    </location>
</feature>
<dbReference type="InterPro" id="IPR002931">
    <property type="entry name" value="Transglutaminase-like"/>
</dbReference>
<proteinExistence type="inferred from homology"/>
<dbReference type="InterPro" id="IPR038765">
    <property type="entry name" value="Papain-like_cys_pep_sf"/>
</dbReference>
<organism evidence="6 7">
    <name type="scientific">Syncephalastrum racemosum</name>
    <name type="common">Filamentous fungus</name>
    <dbReference type="NCBI Taxonomy" id="13706"/>
    <lineage>
        <taxon>Eukaryota</taxon>
        <taxon>Fungi</taxon>
        <taxon>Fungi incertae sedis</taxon>
        <taxon>Mucoromycota</taxon>
        <taxon>Mucoromycotina</taxon>
        <taxon>Mucoromycetes</taxon>
        <taxon>Mucorales</taxon>
        <taxon>Syncephalastraceae</taxon>
        <taxon>Syncephalastrum</taxon>
    </lineage>
</organism>
<evidence type="ECO:0000313" key="6">
    <source>
        <dbReference type="EMBL" id="ORY91045.1"/>
    </source>
</evidence>